<dbReference type="EMBL" id="JALJOT010000016">
    <property type="protein sequence ID" value="KAK9902187.1"/>
    <property type="molecule type" value="Genomic_DNA"/>
</dbReference>
<keyword evidence="3" id="KW-1185">Reference proteome</keyword>
<feature type="chain" id="PRO_5046106052" evidence="1">
    <location>
        <begin position="27"/>
        <end position="129"/>
    </location>
</feature>
<keyword evidence="1" id="KW-0732">Signal</keyword>
<accession>A0ABR2YCF4</accession>
<evidence type="ECO:0000313" key="3">
    <source>
        <dbReference type="Proteomes" id="UP001491310"/>
    </source>
</evidence>
<gene>
    <name evidence="2" type="ORF">WJX75_007167</name>
</gene>
<dbReference type="Proteomes" id="UP001491310">
    <property type="component" value="Unassembled WGS sequence"/>
</dbReference>
<name>A0ABR2YCF4_9CHLO</name>
<protein>
    <submittedName>
        <fullName evidence="2">Uncharacterized protein</fullName>
    </submittedName>
</protein>
<comment type="caution">
    <text evidence="2">The sequence shown here is derived from an EMBL/GenBank/DDBJ whole genome shotgun (WGS) entry which is preliminary data.</text>
</comment>
<feature type="signal peptide" evidence="1">
    <location>
        <begin position="1"/>
        <end position="26"/>
    </location>
</feature>
<proteinExistence type="predicted"/>
<evidence type="ECO:0000256" key="1">
    <source>
        <dbReference type="SAM" id="SignalP"/>
    </source>
</evidence>
<reference evidence="2 3" key="1">
    <citation type="journal article" date="2024" name="Nat. Commun.">
        <title>Phylogenomics reveals the evolutionary origins of lichenization in chlorophyte algae.</title>
        <authorList>
            <person name="Puginier C."/>
            <person name="Libourel C."/>
            <person name="Otte J."/>
            <person name="Skaloud P."/>
            <person name="Haon M."/>
            <person name="Grisel S."/>
            <person name="Petersen M."/>
            <person name="Berrin J.G."/>
            <person name="Delaux P.M."/>
            <person name="Dal Grande F."/>
            <person name="Keller J."/>
        </authorList>
    </citation>
    <scope>NUCLEOTIDE SEQUENCE [LARGE SCALE GENOMIC DNA]</scope>
    <source>
        <strain evidence="2 3">SAG 216-7</strain>
    </source>
</reference>
<evidence type="ECO:0000313" key="2">
    <source>
        <dbReference type="EMBL" id="KAK9902187.1"/>
    </source>
</evidence>
<sequence length="129" mass="13736">MARSIAVLSLVAVLAVLTLMHRGAEGCPQYPPGQRCEVGRFLGPQWVWTGEDITNVTLQNDGRIEAWGPTACCAICQKYIADNGSKTCIGFTLFLTKADNGTSTCTLKHTAMATGAKCPPNQNCVSGML</sequence>
<organism evidence="2 3">
    <name type="scientific">Coccomyxa subellipsoidea</name>
    <dbReference type="NCBI Taxonomy" id="248742"/>
    <lineage>
        <taxon>Eukaryota</taxon>
        <taxon>Viridiplantae</taxon>
        <taxon>Chlorophyta</taxon>
        <taxon>core chlorophytes</taxon>
        <taxon>Trebouxiophyceae</taxon>
        <taxon>Trebouxiophyceae incertae sedis</taxon>
        <taxon>Coccomyxaceae</taxon>
        <taxon>Coccomyxa</taxon>
    </lineage>
</organism>